<feature type="region of interest" description="Disordered" evidence="17">
    <location>
        <begin position="400"/>
        <end position="420"/>
    </location>
</feature>
<keyword evidence="5" id="KW-0723">Serine/threonine-protein kinase</keyword>
<comment type="catalytic activity">
    <reaction evidence="15">
        <text>[DNA-directed RNA polymerase] + ATP = phospho-[DNA-directed RNA polymerase] + ADP + H(+)</text>
        <dbReference type="Rhea" id="RHEA:10216"/>
        <dbReference type="Rhea" id="RHEA-COMP:11321"/>
        <dbReference type="Rhea" id="RHEA-COMP:11322"/>
        <dbReference type="ChEBI" id="CHEBI:15378"/>
        <dbReference type="ChEBI" id="CHEBI:30616"/>
        <dbReference type="ChEBI" id="CHEBI:43176"/>
        <dbReference type="ChEBI" id="CHEBI:68546"/>
        <dbReference type="ChEBI" id="CHEBI:456216"/>
        <dbReference type="EC" id="2.7.11.23"/>
    </reaction>
</comment>
<evidence type="ECO:0000256" key="15">
    <source>
        <dbReference type="ARBA" id="ARBA00049280"/>
    </source>
</evidence>
<evidence type="ECO:0000256" key="5">
    <source>
        <dbReference type="ARBA" id="ARBA00022527"/>
    </source>
</evidence>
<evidence type="ECO:0000256" key="17">
    <source>
        <dbReference type="SAM" id="MobiDB-lite"/>
    </source>
</evidence>
<feature type="compositionally biased region" description="Basic and acidic residues" evidence="17">
    <location>
        <begin position="1"/>
        <end position="15"/>
    </location>
</feature>
<feature type="compositionally biased region" description="Basic and acidic residues" evidence="17">
    <location>
        <begin position="117"/>
        <end position="136"/>
    </location>
</feature>
<dbReference type="EC" id="2.7.11.23" evidence="3"/>
<proteinExistence type="inferred from homology"/>
<dbReference type="AlphaFoldDB" id="A0A915PBY5"/>
<dbReference type="SUPFAM" id="SSF56112">
    <property type="entry name" value="Protein kinase-like (PK-like)"/>
    <property type="match status" value="1"/>
</dbReference>
<feature type="compositionally biased region" description="Polar residues" evidence="17">
    <location>
        <begin position="45"/>
        <end position="54"/>
    </location>
</feature>
<dbReference type="InterPro" id="IPR050108">
    <property type="entry name" value="CDK"/>
</dbReference>
<feature type="compositionally biased region" description="Pro residues" evidence="17">
    <location>
        <begin position="405"/>
        <end position="418"/>
    </location>
</feature>
<dbReference type="FunFam" id="3.30.200.20:FF:000074">
    <property type="entry name" value="cyclin-dependent kinase 12 isoform X2"/>
    <property type="match status" value="1"/>
</dbReference>
<dbReference type="GO" id="GO:0030332">
    <property type="term" value="F:cyclin binding"/>
    <property type="evidence" value="ECO:0007669"/>
    <property type="project" value="TreeGrafter"/>
</dbReference>
<evidence type="ECO:0000256" key="4">
    <source>
        <dbReference type="ARBA" id="ARBA00012425"/>
    </source>
</evidence>
<keyword evidence="10" id="KW-0539">Nucleus</keyword>
<feature type="compositionally biased region" description="Low complexity" evidence="17">
    <location>
        <begin position="239"/>
        <end position="249"/>
    </location>
</feature>
<dbReference type="GO" id="GO:0032968">
    <property type="term" value="P:positive regulation of transcription elongation by RNA polymerase II"/>
    <property type="evidence" value="ECO:0007669"/>
    <property type="project" value="TreeGrafter"/>
</dbReference>
<evidence type="ECO:0000256" key="1">
    <source>
        <dbReference type="ARBA" id="ARBA00004123"/>
    </source>
</evidence>
<feature type="compositionally biased region" description="Low complexity" evidence="17">
    <location>
        <begin position="172"/>
        <end position="187"/>
    </location>
</feature>
<dbReference type="PANTHER" id="PTHR24056">
    <property type="entry name" value="CELL DIVISION PROTEIN KINASE"/>
    <property type="match status" value="1"/>
</dbReference>
<feature type="region of interest" description="Disordered" evidence="17">
    <location>
        <begin position="950"/>
        <end position="974"/>
    </location>
</feature>
<dbReference type="Gene3D" id="1.10.510.10">
    <property type="entry name" value="Transferase(Phosphotransferase) domain 1"/>
    <property type="match status" value="1"/>
</dbReference>
<feature type="compositionally biased region" description="Basic residues" evidence="17">
    <location>
        <begin position="144"/>
        <end position="156"/>
    </location>
</feature>
<comment type="catalytic activity">
    <reaction evidence="14">
        <text>L-seryl-[protein] + ATP = O-phospho-L-seryl-[protein] + ADP + H(+)</text>
        <dbReference type="Rhea" id="RHEA:17989"/>
        <dbReference type="Rhea" id="RHEA-COMP:9863"/>
        <dbReference type="Rhea" id="RHEA-COMP:11604"/>
        <dbReference type="ChEBI" id="CHEBI:15378"/>
        <dbReference type="ChEBI" id="CHEBI:29999"/>
        <dbReference type="ChEBI" id="CHEBI:30616"/>
        <dbReference type="ChEBI" id="CHEBI:83421"/>
        <dbReference type="ChEBI" id="CHEBI:456216"/>
        <dbReference type="EC" id="2.7.11.22"/>
    </reaction>
</comment>
<evidence type="ECO:0000256" key="8">
    <source>
        <dbReference type="ARBA" id="ARBA00022777"/>
    </source>
</evidence>
<evidence type="ECO:0000256" key="12">
    <source>
        <dbReference type="ARBA" id="ARBA00041920"/>
    </source>
</evidence>
<dbReference type="Gene3D" id="3.30.200.20">
    <property type="entry name" value="Phosphorylase Kinase, domain 1"/>
    <property type="match status" value="1"/>
</dbReference>
<feature type="region of interest" description="Disordered" evidence="17">
    <location>
        <begin position="330"/>
        <end position="355"/>
    </location>
</feature>
<dbReference type="WBParaSite" id="sdigi.contig1.g195.t1">
    <property type="protein sequence ID" value="sdigi.contig1.g195.t1"/>
    <property type="gene ID" value="sdigi.contig1.g195"/>
</dbReference>
<feature type="compositionally biased region" description="Basic residues" evidence="17">
    <location>
        <begin position="55"/>
        <end position="69"/>
    </location>
</feature>
<dbReference type="GO" id="GO:0005524">
    <property type="term" value="F:ATP binding"/>
    <property type="evidence" value="ECO:0007669"/>
    <property type="project" value="UniProtKB-UniRule"/>
</dbReference>
<accession>A0A915PBY5</accession>
<keyword evidence="19" id="KW-1185">Reference proteome</keyword>
<comment type="subcellular location">
    <subcellularLocation>
        <location evidence="1">Nucleus</location>
    </subcellularLocation>
</comment>
<evidence type="ECO:0000256" key="10">
    <source>
        <dbReference type="ARBA" id="ARBA00023242"/>
    </source>
</evidence>
<evidence type="ECO:0000256" key="2">
    <source>
        <dbReference type="ARBA" id="ARBA00006485"/>
    </source>
</evidence>
<dbReference type="InterPro" id="IPR011009">
    <property type="entry name" value="Kinase-like_dom_sf"/>
</dbReference>
<evidence type="ECO:0000256" key="16">
    <source>
        <dbReference type="PROSITE-ProRule" id="PRU10141"/>
    </source>
</evidence>
<feature type="compositionally biased region" description="Basic residues" evidence="17">
    <location>
        <begin position="91"/>
        <end position="109"/>
    </location>
</feature>
<name>A0A915PBY5_9BILA</name>
<feature type="domain" description="Protein kinase" evidence="18">
    <location>
        <begin position="449"/>
        <end position="742"/>
    </location>
</feature>
<evidence type="ECO:0000313" key="20">
    <source>
        <dbReference type="WBParaSite" id="sdigi.contig1.g195.t1"/>
    </source>
</evidence>
<dbReference type="SMART" id="SM00220">
    <property type="entry name" value="S_TKc"/>
    <property type="match status" value="1"/>
</dbReference>
<dbReference type="EC" id="2.7.11.22" evidence="4"/>
<sequence>MMVYKETDRLPESKSKLSGPEQSSKETHCSSPSCSNKSEELSEASGGSPTTGNFRHSRQSMHSIKKKEKYSKDREVSSKKRRKSVSPSFQHSRRSRSKSVSRSRKRRRSPSQAANGKVREHERRSDHRKSDTRRDLIQTNRRSNQGRRRRSPQRSSRRSDRREGRRKRSRSRSSISSSSSSDTTSSSMNEMRMKSSLLGEIMTRHHDKRIDRTTKEWKEKRHRRSPPLKKRPSRRRVPSSDSSTSSSGRSPPPSASTLVVPPPPPPPIRVIPASVPPPTAPYMPTVPTFIPPPPAPIGMDPNAYQVAMATYTAQYGYAGQMAAFTIPPPPYSQPPPIPPPPIAPNPILPPPPLPPMPSSMPLPPCLPVNTSQPPPPAPPTLPNPNLVSSVATAHPIQRDASVTPVAPPPAPPPMPPQPKRTFIRPLVLNKRLKLREDPENWGCSTVEKYEIKTQVGEGTYGQVYKARDKITQEVVALKKVRLENEKEGFPITAVREIKILRQLNHRNVVRLIDIVTDKQTAADFRKDKGAFYLVFEYLDHDLMGILESQFVEFSDDQISSLMKQLVSGLEYCHSIGFLHRDIKCSNILLNNKGELKLADFGLARFYDEDQDRPYTNRVITLWYRPPELLLGEERYTTAVDVWSVGCILGELYTKKPMFQGNTEMVQLDVISKLCGTPSPENWPDVIKLPLYCSFRPKRTFPRVLRDAFGFIPDKPLDLLDRMLELDPRRRITSKASLTHPWLKDVDPSKVPPPKLPDWQDCHELWSKKQRRNRSTGNSVMMSQSLLSHTQFGQQHHSALPSSSHQSDSVTNLRSAVPLLASRRLNITRPPTESNASSEASLKNVDAAIRAIQADPSNLEAARALLANLSPTAAASVLQLVSKSGVLPPAVMSALSTSTTNASHVHPRIQNQLTEILGQLASMEPKGGLSSAVEAGILQEKEKEITRKLTQPVERDVESTSGILESTNGSGVDCSHILATLESESSKEQSPTKHSEPLG</sequence>
<feature type="compositionally biased region" description="Pro residues" evidence="17">
    <location>
        <begin position="250"/>
        <end position="272"/>
    </location>
</feature>
<dbReference type="PROSITE" id="PS00108">
    <property type="entry name" value="PROTEIN_KINASE_ST"/>
    <property type="match status" value="1"/>
</dbReference>
<evidence type="ECO:0000256" key="13">
    <source>
        <dbReference type="ARBA" id="ARBA00047811"/>
    </source>
</evidence>
<dbReference type="GO" id="GO:0008024">
    <property type="term" value="C:cyclin/CDK positive transcription elongation factor complex"/>
    <property type="evidence" value="ECO:0007669"/>
    <property type="project" value="TreeGrafter"/>
</dbReference>
<feature type="region of interest" description="Disordered" evidence="17">
    <location>
        <begin position="789"/>
        <end position="810"/>
    </location>
</feature>
<dbReference type="InterPro" id="IPR000719">
    <property type="entry name" value="Prot_kinase_dom"/>
</dbReference>
<keyword evidence="8" id="KW-0418">Kinase</keyword>
<evidence type="ECO:0000259" key="18">
    <source>
        <dbReference type="PROSITE" id="PS50011"/>
    </source>
</evidence>
<keyword evidence="9 16" id="KW-0067">ATP-binding</keyword>
<dbReference type="PROSITE" id="PS50011">
    <property type="entry name" value="PROTEIN_KINASE_DOM"/>
    <property type="match status" value="1"/>
</dbReference>
<feature type="region of interest" description="Disordered" evidence="17">
    <location>
        <begin position="1"/>
        <end position="272"/>
    </location>
</feature>
<evidence type="ECO:0000256" key="9">
    <source>
        <dbReference type="ARBA" id="ARBA00022840"/>
    </source>
</evidence>
<dbReference type="PANTHER" id="PTHR24056:SF546">
    <property type="entry name" value="CYCLIN-DEPENDENT KINASE 12"/>
    <property type="match status" value="1"/>
</dbReference>
<dbReference type="Pfam" id="PF00069">
    <property type="entry name" value="Pkinase"/>
    <property type="match status" value="1"/>
</dbReference>
<dbReference type="Proteomes" id="UP000887581">
    <property type="component" value="Unplaced"/>
</dbReference>
<keyword evidence="7 16" id="KW-0547">Nucleotide-binding</keyword>
<reference evidence="20" key="1">
    <citation type="submission" date="2022-11" db="UniProtKB">
        <authorList>
            <consortium name="WormBaseParasite"/>
        </authorList>
    </citation>
    <scope>IDENTIFICATION</scope>
</reference>
<evidence type="ECO:0000256" key="7">
    <source>
        <dbReference type="ARBA" id="ARBA00022741"/>
    </source>
</evidence>
<comment type="catalytic activity">
    <reaction evidence="13">
        <text>L-threonyl-[protein] + ATP = O-phospho-L-threonyl-[protein] + ADP + H(+)</text>
        <dbReference type="Rhea" id="RHEA:46608"/>
        <dbReference type="Rhea" id="RHEA-COMP:11060"/>
        <dbReference type="Rhea" id="RHEA-COMP:11605"/>
        <dbReference type="ChEBI" id="CHEBI:15378"/>
        <dbReference type="ChEBI" id="CHEBI:30013"/>
        <dbReference type="ChEBI" id="CHEBI:30616"/>
        <dbReference type="ChEBI" id="CHEBI:61977"/>
        <dbReference type="ChEBI" id="CHEBI:456216"/>
        <dbReference type="EC" id="2.7.11.22"/>
    </reaction>
</comment>
<evidence type="ECO:0000256" key="14">
    <source>
        <dbReference type="ARBA" id="ARBA00048367"/>
    </source>
</evidence>
<evidence type="ECO:0000313" key="19">
    <source>
        <dbReference type="Proteomes" id="UP000887581"/>
    </source>
</evidence>
<feature type="binding site" evidence="16">
    <location>
        <position position="478"/>
    </location>
    <ligand>
        <name>ATP</name>
        <dbReference type="ChEBI" id="CHEBI:30616"/>
    </ligand>
</feature>
<evidence type="ECO:0000256" key="3">
    <source>
        <dbReference type="ARBA" id="ARBA00012409"/>
    </source>
</evidence>
<evidence type="ECO:0000256" key="6">
    <source>
        <dbReference type="ARBA" id="ARBA00022679"/>
    </source>
</evidence>
<dbReference type="FunFam" id="1.10.510.10:FF:000415">
    <property type="entry name" value="CMGC/CDK/CRK7 protein kinase, variant"/>
    <property type="match status" value="1"/>
</dbReference>
<dbReference type="InterPro" id="IPR017441">
    <property type="entry name" value="Protein_kinase_ATP_BS"/>
</dbReference>
<comment type="similarity">
    <text evidence="2">Belongs to the protein kinase superfamily. CMGC Ser/Thr protein kinase family. CDC2/CDKX subfamily.</text>
</comment>
<dbReference type="GO" id="GO:0008353">
    <property type="term" value="F:RNA polymerase II CTD heptapeptide repeat kinase activity"/>
    <property type="evidence" value="ECO:0007669"/>
    <property type="project" value="UniProtKB-EC"/>
</dbReference>
<protein>
    <recommendedName>
        <fullName evidence="11">Cyclin-dependent kinase 12</fullName>
        <ecNumber evidence="4">2.7.11.22</ecNumber>
        <ecNumber evidence="3">2.7.11.23</ecNumber>
    </recommendedName>
    <alternativeName>
        <fullName evidence="12">Cell division protein kinase 12</fullName>
    </alternativeName>
</protein>
<feature type="compositionally biased region" description="Polar residues" evidence="17">
    <location>
        <begin position="958"/>
        <end position="969"/>
    </location>
</feature>
<keyword evidence="6" id="KW-0808">Transferase</keyword>
<dbReference type="GO" id="GO:0004693">
    <property type="term" value="F:cyclin-dependent protein serine/threonine kinase activity"/>
    <property type="evidence" value="ECO:0007669"/>
    <property type="project" value="UniProtKB-EC"/>
</dbReference>
<feature type="compositionally biased region" description="Basic residues" evidence="17">
    <location>
        <begin position="220"/>
        <end position="237"/>
    </location>
</feature>
<organism evidence="19 20">
    <name type="scientific">Setaria digitata</name>
    <dbReference type="NCBI Taxonomy" id="48799"/>
    <lineage>
        <taxon>Eukaryota</taxon>
        <taxon>Metazoa</taxon>
        <taxon>Ecdysozoa</taxon>
        <taxon>Nematoda</taxon>
        <taxon>Chromadorea</taxon>
        <taxon>Rhabditida</taxon>
        <taxon>Spirurina</taxon>
        <taxon>Spiruromorpha</taxon>
        <taxon>Filarioidea</taxon>
        <taxon>Setariidae</taxon>
        <taxon>Setaria</taxon>
    </lineage>
</organism>
<feature type="compositionally biased region" description="Basic and acidic residues" evidence="17">
    <location>
        <begin position="202"/>
        <end position="219"/>
    </location>
</feature>
<dbReference type="InterPro" id="IPR008271">
    <property type="entry name" value="Ser/Thr_kinase_AS"/>
</dbReference>
<dbReference type="PROSITE" id="PS00107">
    <property type="entry name" value="PROTEIN_KINASE_ATP"/>
    <property type="match status" value="1"/>
</dbReference>
<evidence type="ECO:0000256" key="11">
    <source>
        <dbReference type="ARBA" id="ARBA00040213"/>
    </source>
</evidence>